<protein>
    <recommendedName>
        <fullName evidence="2">LiaF transmembrane domain-containing protein</fullName>
    </recommendedName>
</protein>
<dbReference type="Pfam" id="PF22570">
    <property type="entry name" value="LiaF-TM"/>
    <property type="match status" value="1"/>
</dbReference>
<dbReference type="EMBL" id="SJSK01000002">
    <property type="protein sequence ID" value="TCC92308.1"/>
    <property type="molecule type" value="Genomic_DNA"/>
</dbReference>
<dbReference type="RefSeq" id="WP_131553248.1">
    <property type="nucleotide sequence ID" value="NZ_SJSK01000002.1"/>
</dbReference>
<dbReference type="InterPro" id="IPR054331">
    <property type="entry name" value="LiaF_TM"/>
</dbReference>
<sequence>MKFDKVIWGVLLLFIGGVLLLENFNVIDFYWGNVWDFWPVFIIILGVNILFNRGESQIGSIMSLGILVIALGFLFFRGQERASHRFWWGNHRDRVDRYEHYDNNDDEDNDNDSDVKESYSAVFDAGDEARRTILNLSGGGTSFKLEGQTDSLFTAQVSGKNNHFGITKTTSDSVNTVAFKMQDKGRHKSWNIGNGNDVKLYMNTAPNWELQLNMGAGSMDLDLTNYKVRTLNFDGGAAELDIKIGSLLPIADVNVKSGLADVKIKIPESSGCRIKTKTGLSTKDFNGFTKLSDGVYETPNYKTSTNKIFINLDGGLSSFEVDRY</sequence>
<reference evidence="3 4" key="1">
    <citation type="submission" date="2019-02" db="EMBL/GenBank/DDBJ databases">
        <title>Pedobacter sp. RP-1-13 sp. nov., isolated from Arctic soil.</title>
        <authorList>
            <person name="Dahal R.H."/>
        </authorList>
    </citation>
    <scope>NUCLEOTIDE SEQUENCE [LARGE SCALE GENOMIC DNA]</scope>
    <source>
        <strain evidence="3 4">RP-1-13</strain>
    </source>
</reference>
<evidence type="ECO:0000256" key="1">
    <source>
        <dbReference type="SAM" id="Phobius"/>
    </source>
</evidence>
<proteinExistence type="predicted"/>
<feature type="transmembrane region" description="Helical" evidence="1">
    <location>
        <begin position="34"/>
        <end position="51"/>
    </location>
</feature>
<gene>
    <name evidence="3" type="ORF">EZ428_11315</name>
</gene>
<keyword evidence="4" id="KW-1185">Reference proteome</keyword>
<dbReference type="AlphaFoldDB" id="A0A4R0MYC1"/>
<accession>A0A4R0MYC1</accession>
<feature type="transmembrane region" description="Helical" evidence="1">
    <location>
        <begin position="57"/>
        <end position="76"/>
    </location>
</feature>
<feature type="transmembrane region" description="Helical" evidence="1">
    <location>
        <begin position="6"/>
        <end position="27"/>
    </location>
</feature>
<keyword evidence="1" id="KW-0472">Membrane</keyword>
<dbReference type="Proteomes" id="UP000292884">
    <property type="component" value="Unassembled WGS sequence"/>
</dbReference>
<evidence type="ECO:0000313" key="3">
    <source>
        <dbReference type="EMBL" id="TCC92308.1"/>
    </source>
</evidence>
<comment type="caution">
    <text evidence="3">The sequence shown here is derived from an EMBL/GenBank/DDBJ whole genome shotgun (WGS) entry which is preliminary data.</text>
</comment>
<evidence type="ECO:0000313" key="4">
    <source>
        <dbReference type="Proteomes" id="UP000292884"/>
    </source>
</evidence>
<evidence type="ECO:0000259" key="2">
    <source>
        <dbReference type="Pfam" id="PF22570"/>
    </source>
</evidence>
<keyword evidence="1" id="KW-1133">Transmembrane helix</keyword>
<dbReference type="OrthoDB" id="941984at2"/>
<name>A0A4R0MYC1_9SPHI</name>
<feature type="domain" description="LiaF transmembrane" evidence="2">
    <location>
        <begin position="7"/>
        <end position="75"/>
    </location>
</feature>
<keyword evidence="1" id="KW-0812">Transmembrane</keyword>
<organism evidence="3 4">
    <name type="scientific">Pedobacter frigiditerrae</name>
    <dbReference type="NCBI Taxonomy" id="2530452"/>
    <lineage>
        <taxon>Bacteria</taxon>
        <taxon>Pseudomonadati</taxon>
        <taxon>Bacteroidota</taxon>
        <taxon>Sphingobacteriia</taxon>
        <taxon>Sphingobacteriales</taxon>
        <taxon>Sphingobacteriaceae</taxon>
        <taxon>Pedobacter</taxon>
    </lineage>
</organism>